<name>A0ABX8UZQ4_9BACT</name>
<protein>
    <submittedName>
        <fullName evidence="1">Uncharacterized protein</fullName>
    </submittedName>
</protein>
<reference evidence="1 2" key="1">
    <citation type="journal article" date="2022" name="bioRxiv">
        <title>Ecology and evolution of chlamydial symbionts of arthropods.</title>
        <authorList>
            <person name="Halter T."/>
            <person name="Koestlbacher S."/>
            <person name="Collingro A."/>
            <person name="Sixt B.S."/>
            <person name="Toenshoff E.R."/>
            <person name="Hendrickx F."/>
            <person name="Kostanjsek R."/>
            <person name="Horn M."/>
        </authorList>
    </citation>
    <scope>NUCLEOTIDE SEQUENCE [LARGE SCALE GENOMIC DNA]</scope>
    <source>
        <strain evidence="1">W744xW776</strain>
    </source>
</reference>
<keyword evidence="2" id="KW-1185">Reference proteome</keyword>
<accession>A0ABX8UZQ4</accession>
<sequence>MGDTMKAMHLLQPLVHVNFIQFSMECSRSLNKLTHVISKNLRENREDHELRSSQLDKGIKKIRKMSKVSANTQNDNLNASFFRSHITPRKTTF</sequence>
<proteinExistence type="predicted"/>
<evidence type="ECO:0000313" key="2">
    <source>
        <dbReference type="Proteomes" id="UP000826014"/>
    </source>
</evidence>
<gene>
    <name evidence="1" type="ORF">RHABOEDO_000615</name>
</gene>
<evidence type="ECO:0000313" key="1">
    <source>
        <dbReference type="EMBL" id="QYF48453.1"/>
    </source>
</evidence>
<dbReference type="Proteomes" id="UP000826014">
    <property type="component" value="Chromosome"/>
</dbReference>
<organism evidence="1 2">
    <name type="scientific">Candidatus Rhabdochlamydia oedothoracis</name>
    <dbReference type="NCBI Taxonomy" id="2720720"/>
    <lineage>
        <taxon>Bacteria</taxon>
        <taxon>Pseudomonadati</taxon>
        <taxon>Chlamydiota</taxon>
        <taxon>Chlamydiia</taxon>
        <taxon>Parachlamydiales</taxon>
        <taxon>Candidatus Rhabdochlamydiaceae</taxon>
        <taxon>Candidatus Rhabdochlamydia</taxon>
    </lineage>
</organism>
<dbReference type="EMBL" id="CP075587">
    <property type="protein sequence ID" value="QYF48453.1"/>
    <property type="molecule type" value="Genomic_DNA"/>
</dbReference>